<sequence>MQTIKTVYISNISEDVWDFITSLDPNAMSNEIEENTFLSDRAIFTLPDSSVFIAAKSISPQYQDYITSLIHLDDFHVVIPQNADGELSLDLANDLPLIKTLNQFGEINLAAYSSTSQLYQLHQKLIQSGLTVNLPLSPQPQHQDTVDNFGSKSGIRRLVESLNDPDIFMAPGQIFDSKAAALKYASDKLNQSEGVVIKTNRGHAGMGVIVLPPGTPIPQTFETDAYWDKFPIVVEKYIDVDPSIGGGFPNLEYLIDASGRVQLLYSCGMSMSSPGVFSGVEIGLGALPSVVLDKMIKIGQKISQKYSDSGYRGYFDIDFAAGKDGKLYITESNLRQTGGSHVYHLAQRLFGHDFDQKTYIISDNTFSLPPSNWTFGSISKLLQPILYNSDTKEGIVIVSENMLSRNQLSYVAFGHDSTTTHSLISSLKKYLLA</sequence>
<dbReference type="SUPFAM" id="SSF56059">
    <property type="entry name" value="Glutathione synthetase ATP-binding domain-like"/>
    <property type="match status" value="1"/>
</dbReference>
<gene>
    <name evidence="3" type="ORF">US90_C0006G0032</name>
</gene>
<feature type="domain" description="ATP-grasp" evidence="2">
    <location>
        <begin position="159"/>
        <end position="363"/>
    </location>
</feature>
<comment type="caution">
    <text evidence="3">The sequence shown here is derived from an EMBL/GenBank/DDBJ whole genome shotgun (WGS) entry which is preliminary data.</text>
</comment>
<dbReference type="GO" id="GO:0046872">
    <property type="term" value="F:metal ion binding"/>
    <property type="evidence" value="ECO:0007669"/>
    <property type="project" value="InterPro"/>
</dbReference>
<dbReference type="EMBL" id="LBUT01000006">
    <property type="protein sequence ID" value="KKQ70479.1"/>
    <property type="molecule type" value="Genomic_DNA"/>
</dbReference>
<evidence type="ECO:0000313" key="4">
    <source>
        <dbReference type="Proteomes" id="UP000034406"/>
    </source>
</evidence>
<dbReference type="PROSITE" id="PS50975">
    <property type="entry name" value="ATP_GRASP"/>
    <property type="match status" value="1"/>
</dbReference>
<dbReference type="InterPro" id="IPR011761">
    <property type="entry name" value="ATP-grasp"/>
</dbReference>
<dbReference type="STRING" id="1618490.US90_C0006G0032"/>
<accession>A0A0G0M9V8</accession>
<dbReference type="AlphaFoldDB" id="A0A0G0M9V8"/>
<protein>
    <recommendedName>
        <fullName evidence="2">ATP-grasp domain-containing protein</fullName>
    </recommendedName>
</protein>
<evidence type="ECO:0000256" key="1">
    <source>
        <dbReference type="PROSITE-ProRule" id="PRU00409"/>
    </source>
</evidence>
<name>A0A0G0M9V8_9BACT</name>
<keyword evidence="1" id="KW-0067">ATP-binding</keyword>
<reference evidence="3 4" key="1">
    <citation type="journal article" date="2015" name="Nature">
        <title>rRNA introns, odd ribosomes, and small enigmatic genomes across a large radiation of phyla.</title>
        <authorList>
            <person name="Brown C.T."/>
            <person name="Hug L.A."/>
            <person name="Thomas B.C."/>
            <person name="Sharon I."/>
            <person name="Castelle C.J."/>
            <person name="Singh A."/>
            <person name="Wilkins M.J."/>
            <person name="Williams K.H."/>
            <person name="Banfield J.F."/>
        </authorList>
    </citation>
    <scope>NUCLEOTIDE SEQUENCE [LARGE SCALE GENOMIC DNA]</scope>
</reference>
<keyword evidence="1" id="KW-0547">Nucleotide-binding</keyword>
<dbReference type="GO" id="GO:0005524">
    <property type="term" value="F:ATP binding"/>
    <property type="evidence" value="ECO:0007669"/>
    <property type="project" value="UniProtKB-UniRule"/>
</dbReference>
<organism evidence="3 4">
    <name type="scientific">Candidatus Shapirobacteria bacterium GW2011_GWE2_38_30</name>
    <dbReference type="NCBI Taxonomy" id="1618490"/>
    <lineage>
        <taxon>Bacteria</taxon>
        <taxon>Candidatus Shapironibacteriota</taxon>
    </lineage>
</organism>
<proteinExistence type="predicted"/>
<dbReference type="Proteomes" id="UP000034406">
    <property type="component" value="Unassembled WGS sequence"/>
</dbReference>
<evidence type="ECO:0000259" key="2">
    <source>
        <dbReference type="PROSITE" id="PS50975"/>
    </source>
</evidence>
<evidence type="ECO:0000313" key="3">
    <source>
        <dbReference type="EMBL" id="KKQ70479.1"/>
    </source>
</evidence>